<evidence type="ECO:0000313" key="2">
    <source>
        <dbReference type="EMBL" id="MBB6400183.1"/>
    </source>
</evidence>
<dbReference type="RefSeq" id="WP_185032538.1">
    <property type="nucleotide sequence ID" value="NZ_JACHMQ010000001.1"/>
</dbReference>
<accession>A0A7X0G678</accession>
<comment type="caution">
    <text evidence="2">The sequence shown here is derived from an EMBL/GenBank/DDBJ whole genome shotgun (WGS) entry which is preliminary data.</text>
</comment>
<dbReference type="AlphaFoldDB" id="A0A7X0G678"/>
<proteinExistence type="predicted"/>
<evidence type="ECO:0000313" key="3">
    <source>
        <dbReference type="Proteomes" id="UP000546324"/>
    </source>
</evidence>
<keyword evidence="3" id="KW-1185">Reference proteome</keyword>
<organism evidence="2 3">
    <name type="scientific">Actinomadura coerulea</name>
    <dbReference type="NCBI Taxonomy" id="46159"/>
    <lineage>
        <taxon>Bacteria</taxon>
        <taxon>Bacillati</taxon>
        <taxon>Actinomycetota</taxon>
        <taxon>Actinomycetes</taxon>
        <taxon>Streptosporangiales</taxon>
        <taxon>Thermomonosporaceae</taxon>
        <taxon>Actinomadura</taxon>
    </lineage>
</organism>
<evidence type="ECO:0000256" key="1">
    <source>
        <dbReference type="SAM" id="MobiDB-lite"/>
    </source>
</evidence>
<protein>
    <submittedName>
        <fullName evidence="2">Uncharacterized protein</fullName>
    </submittedName>
</protein>
<sequence>MATATPDSGGPVRWTTESDPEGPDSSRITPVLLTGREPVRLTPNWLWSPRPLKGAFGDLDFGKGRTTGRARRKAEDLVRGLRLSAEPDTVVDESVIYELRRSSDGSRYVQGAYVGFNLGRASEHVLISGEPGKVLADRPETVSIVVGVCNGSNRATISTNPEGRRSTFQFGSHGAAERTAEFITSAGFAPSLSLYEENLALLSAAFAGNAVVHSPENVGYTIPLDVPWRGYWLYMWPALKEELTSDRAYDRWREEVTRRSRLLRHRTEELLREVLGERADQTEITYRDELAPLDGILAEARPGRVPGVQILVDTLRNSGDELWELILDPGIRSLVKARGSYLDPEIHTVQELCQASYVVAVLRRMLAGPVMSVNDYVELPIEQSVQAWTEVLVKHGKLAFRGTSFAVYPFSHFVPFEEGEALYHRDPGRVVSVNDRNGVSGFDHGEWVDPVELLPESYRW</sequence>
<feature type="region of interest" description="Disordered" evidence="1">
    <location>
        <begin position="1"/>
        <end position="28"/>
    </location>
</feature>
<dbReference type="EMBL" id="JACHMQ010000001">
    <property type="protein sequence ID" value="MBB6400183.1"/>
    <property type="molecule type" value="Genomic_DNA"/>
</dbReference>
<dbReference type="Proteomes" id="UP000546324">
    <property type="component" value="Unassembled WGS sequence"/>
</dbReference>
<gene>
    <name evidence="2" type="ORF">BKA00_007097</name>
</gene>
<reference evidence="2 3" key="1">
    <citation type="submission" date="2020-08" db="EMBL/GenBank/DDBJ databases">
        <title>Sequencing the genomes of 1000 actinobacteria strains.</title>
        <authorList>
            <person name="Klenk H.-P."/>
        </authorList>
    </citation>
    <scope>NUCLEOTIDE SEQUENCE [LARGE SCALE GENOMIC DNA]</scope>
    <source>
        <strain evidence="2 3">DSM 43675</strain>
    </source>
</reference>
<name>A0A7X0G678_9ACTN</name>